<evidence type="ECO:0000256" key="5">
    <source>
        <dbReference type="ARBA" id="ARBA00022679"/>
    </source>
</evidence>
<dbReference type="NCBIfam" id="TIGR00420">
    <property type="entry name" value="trmU"/>
    <property type="match status" value="1"/>
</dbReference>
<keyword evidence="6" id="KW-0819">tRNA processing</keyword>
<evidence type="ECO:0000256" key="9">
    <source>
        <dbReference type="ARBA" id="ARBA00022884"/>
    </source>
</evidence>
<accession>A0AAV7EKV2</accession>
<keyword evidence="14" id="KW-1185">Reference proteome</keyword>
<dbReference type="EC" id="2.8.1.14" evidence="3"/>
<evidence type="ECO:0000259" key="12">
    <source>
        <dbReference type="Pfam" id="PF20259"/>
    </source>
</evidence>
<evidence type="ECO:0000313" key="14">
    <source>
        <dbReference type="Proteomes" id="UP000825729"/>
    </source>
</evidence>
<keyword evidence="7" id="KW-0547">Nucleotide-binding</keyword>
<dbReference type="GO" id="GO:0000049">
    <property type="term" value="F:tRNA binding"/>
    <property type="evidence" value="ECO:0007669"/>
    <property type="project" value="UniProtKB-KW"/>
</dbReference>
<dbReference type="Pfam" id="PF03054">
    <property type="entry name" value="tRNA_Me_trans"/>
    <property type="match status" value="1"/>
</dbReference>
<dbReference type="GO" id="GO:0061708">
    <property type="term" value="F:tRNA-5-taurinomethyluridine 2-sulfurtransferase"/>
    <property type="evidence" value="ECO:0007669"/>
    <property type="project" value="UniProtKB-EC"/>
</dbReference>
<dbReference type="CDD" id="cd01998">
    <property type="entry name" value="MnmA_TRMU-like"/>
    <property type="match status" value="1"/>
</dbReference>
<gene>
    <name evidence="13" type="ORF">H6P81_009430</name>
</gene>
<evidence type="ECO:0000256" key="10">
    <source>
        <dbReference type="ARBA" id="ARBA00023157"/>
    </source>
</evidence>
<dbReference type="GO" id="GO:0008033">
    <property type="term" value="P:tRNA processing"/>
    <property type="evidence" value="ECO:0007669"/>
    <property type="project" value="UniProtKB-KW"/>
</dbReference>
<evidence type="ECO:0000256" key="6">
    <source>
        <dbReference type="ARBA" id="ARBA00022694"/>
    </source>
</evidence>
<name>A0AAV7EKV2_ARIFI</name>
<evidence type="ECO:0000313" key="13">
    <source>
        <dbReference type="EMBL" id="KAG9449465.1"/>
    </source>
</evidence>
<evidence type="ECO:0000256" key="8">
    <source>
        <dbReference type="ARBA" id="ARBA00022840"/>
    </source>
</evidence>
<protein>
    <recommendedName>
        <fullName evidence="3">tRNA-5-taurinomethyluridine 2-sulfurtransferase</fullName>
        <ecNumber evidence="3">2.8.1.14</ecNumber>
    </recommendedName>
</protein>
<sequence length="419" mass="46685">MLRAMAALPPFSVASPNFRKSLCVFSLSNVVYPLKSVYLSRSFSVSSTLRRHPSSPLSGFDIQPYLSCSMPEKQLKVAVLLSGGVDSSVALRLLHAAGQSCTAYYLKIWFEILTTIGELAHGMKISRSGIQVDVPLEVVHLTNEYWSNVVSYIIEEYRSARTRNPDILCNTRIKFGAFMDAISTIQFDYVASGHYADVIHSFSESGASGLKLSCDMVKDQTYFLSHLSQDQLKRLLFPLGCIPKGEVRRLATIMDLPNKNRKGSQGICFLGKVKFSKFVAKHIGEREGVLLEAETGDFLGKHRGFWFHTIGQRQGLRLPGGPRYVVAKDIQHNVVFVSRNYFSSDKKRRTFQVGSLKWLSGAPPDQLDKLQCKVRHGPGFYDCSVKIEPGASRHEDRAVVHISEDDQGLVVVSMRPSTG</sequence>
<dbReference type="Pfam" id="PF20259">
    <property type="entry name" value="tRNA_Me_trans_M"/>
    <property type="match status" value="1"/>
</dbReference>
<dbReference type="EMBL" id="JAINDJ010000004">
    <property type="protein sequence ID" value="KAG9449465.1"/>
    <property type="molecule type" value="Genomic_DNA"/>
</dbReference>
<dbReference type="InterPro" id="IPR051305">
    <property type="entry name" value="tRNA_2-thiouridylase_MnmA"/>
</dbReference>
<dbReference type="InterPro" id="IPR046884">
    <property type="entry name" value="MnmA-like_central"/>
</dbReference>
<evidence type="ECO:0000256" key="3">
    <source>
        <dbReference type="ARBA" id="ARBA00011953"/>
    </source>
</evidence>
<keyword evidence="4" id="KW-0820">tRNA-binding</keyword>
<dbReference type="InterPro" id="IPR004506">
    <property type="entry name" value="MnmA-like"/>
</dbReference>
<evidence type="ECO:0000256" key="7">
    <source>
        <dbReference type="ARBA" id="ARBA00022741"/>
    </source>
</evidence>
<keyword evidence="10" id="KW-1015">Disulfide bond</keyword>
<dbReference type="InterPro" id="IPR023382">
    <property type="entry name" value="MnmA-like_central_sf"/>
</dbReference>
<comment type="function">
    <text evidence="1">Catalyzes the 2-thiolation of uridine at the wobble position (U34) of mitochondrial tRNA(Lys), tRNA(Glu) and tRNA(Gln). Required for the formation of 5-taurinomethyl-2-thiouridine (tm5s2U) of mitochondrial tRNA(Lys), tRNA(Glu), and tRNA(Gln) at the wobble position. ATP is required to activate the C2 atom of the wobble base.</text>
</comment>
<comment type="caution">
    <text evidence="13">The sequence shown here is derived from an EMBL/GenBank/DDBJ whole genome shotgun (WGS) entry which is preliminary data.</text>
</comment>
<organism evidence="13 14">
    <name type="scientific">Aristolochia fimbriata</name>
    <name type="common">White veined hardy Dutchman's pipe vine</name>
    <dbReference type="NCBI Taxonomy" id="158543"/>
    <lineage>
        <taxon>Eukaryota</taxon>
        <taxon>Viridiplantae</taxon>
        <taxon>Streptophyta</taxon>
        <taxon>Embryophyta</taxon>
        <taxon>Tracheophyta</taxon>
        <taxon>Spermatophyta</taxon>
        <taxon>Magnoliopsida</taxon>
        <taxon>Magnoliidae</taxon>
        <taxon>Piperales</taxon>
        <taxon>Aristolochiaceae</taxon>
        <taxon>Aristolochia</taxon>
    </lineage>
</organism>
<dbReference type="PANTHER" id="PTHR43052:SF1">
    <property type="entry name" value="TRNA-5-TAURINOMETHYLURIDINE 2-SULFURTRANSFERASE"/>
    <property type="match status" value="1"/>
</dbReference>
<dbReference type="GO" id="GO:0005524">
    <property type="term" value="F:ATP binding"/>
    <property type="evidence" value="ECO:0007669"/>
    <property type="project" value="UniProtKB-KW"/>
</dbReference>
<comment type="similarity">
    <text evidence="2">Belongs to the MnmA/TRMU family.</text>
</comment>
<dbReference type="PANTHER" id="PTHR43052">
    <property type="match status" value="1"/>
</dbReference>
<reference evidence="13 14" key="1">
    <citation type="submission" date="2021-07" db="EMBL/GenBank/DDBJ databases">
        <title>The Aristolochia fimbriata genome: insights into angiosperm evolution, floral development and chemical biosynthesis.</title>
        <authorList>
            <person name="Jiao Y."/>
        </authorList>
    </citation>
    <scope>NUCLEOTIDE SEQUENCE [LARGE SCALE GENOMIC DNA]</scope>
    <source>
        <strain evidence="13">IBCAS-2021</strain>
        <tissue evidence="13">Leaf</tissue>
    </source>
</reference>
<keyword evidence="5" id="KW-0808">Transferase</keyword>
<keyword evidence="9" id="KW-0694">RNA-binding</keyword>
<evidence type="ECO:0000256" key="1">
    <source>
        <dbReference type="ARBA" id="ARBA00003986"/>
    </source>
</evidence>
<feature type="domain" description="tRNA-specific 2-thiouridylase MnmA-like central" evidence="12">
    <location>
        <begin position="277"/>
        <end position="339"/>
    </location>
</feature>
<evidence type="ECO:0000256" key="2">
    <source>
        <dbReference type="ARBA" id="ARBA00006191"/>
    </source>
</evidence>
<dbReference type="Proteomes" id="UP000825729">
    <property type="component" value="Unassembled WGS sequence"/>
</dbReference>
<comment type="catalytic activity">
    <reaction evidence="11">
        <text>5-taurinomethyluridine(34) in tRNA + S-sulfanyl-L-cysteinyl-[protein] + AH2 + ATP = 5-taurinomethyl-2-thiouridine(34) in tRNA + L-cysteinyl-[protein] + A + AMP + diphosphate + H(+)</text>
        <dbReference type="Rhea" id="RHEA:47040"/>
        <dbReference type="Rhea" id="RHEA-COMP:10131"/>
        <dbReference type="Rhea" id="RHEA-COMP:11726"/>
        <dbReference type="Rhea" id="RHEA-COMP:11732"/>
        <dbReference type="Rhea" id="RHEA-COMP:11733"/>
        <dbReference type="ChEBI" id="CHEBI:13193"/>
        <dbReference type="ChEBI" id="CHEBI:15378"/>
        <dbReference type="ChEBI" id="CHEBI:17499"/>
        <dbReference type="ChEBI" id="CHEBI:29950"/>
        <dbReference type="ChEBI" id="CHEBI:30616"/>
        <dbReference type="ChEBI" id="CHEBI:33019"/>
        <dbReference type="ChEBI" id="CHEBI:61963"/>
        <dbReference type="ChEBI" id="CHEBI:87171"/>
        <dbReference type="ChEBI" id="CHEBI:87172"/>
        <dbReference type="ChEBI" id="CHEBI:456215"/>
        <dbReference type="EC" id="2.8.1.14"/>
    </reaction>
</comment>
<proteinExistence type="inferred from homology"/>
<dbReference type="AlphaFoldDB" id="A0AAV7EKV2"/>
<evidence type="ECO:0000256" key="11">
    <source>
        <dbReference type="ARBA" id="ARBA00049564"/>
    </source>
</evidence>
<keyword evidence="8" id="KW-0067">ATP-binding</keyword>
<dbReference type="Gene3D" id="3.40.50.620">
    <property type="entry name" value="HUPs"/>
    <property type="match status" value="1"/>
</dbReference>
<evidence type="ECO:0000256" key="4">
    <source>
        <dbReference type="ARBA" id="ARBA00022555"/>
    </source>
</evidence>
<dbReference type="Gene3D" id="2.30.30.280">
    <property type="entry name" value="Adenine nucleotide alpha hydrolases-like domains"/>
    <property type="match status" value="1"/>
</dbReference>
<dbReference type="InterPro" id="IPR014729">
    <property type="entry name" value="Rossmann-like_a/b/a_fold"/>
</dbReference>
<dbReference type="SUPFAM" id="SSF52402">
    <property type="entry name" value="Adenine nucleotide alpha hydrolases-like"/>
    <property type="match status" value="1"/>
</dbReference>